<dbReference type="RefSeq" id="WP_280736400.1">
    <property type="nucleotide sequence ID" value="NZ_CP120369.1"/>
</dbReference>
<gene>
    <name evidence="1" type="ORF">PYH38_005871</name>
</gene>
<dbReference type="EMBL" id="CP120372">
    <property type="protein sequence ID" value="WEX85486.1"/>
    <property type="molecule type" value="Genomic_DNA"/>
</dbReference>
<sequence length="136" mass="15269">MRTPHNNLIIPAVEDKAALATSFLKGLIQLIRAQDSYGLWESNVDDELLAEFIVNKERRRDVSIIGDPDQEVLWRLQIFYRCVGLAIQERSGLVASPIIMMSPEGFGRVLLTPGQGRNWWINAVAVIEAYPHVALA</sequence>
<geneLocation type="plasmid" evidence="1 2">
    <name>unnamed</name>
</geneLocation>
<dbReference type="InterPro" id="IPR004952">
    <property type="entry name" value="NifX-assoc_nitrogen_fix"/>
</dbReference>
<keyword evidence="2" id="KW-1185">Reference proteome</keyword>
<keyword evidence="1" id="KW-0614">Plasmid</keyword>
<accession>A0ABY8D3N5</accession>
<reference evidence="1 2" key="1">
    <citation type="submission" date="2023-03" db="EMBL/GenBank/DDBJ databases">
        <authorList>
            <person name="Kaur S."/>
            <person name="Espinosa-Saiz D."/>
            <person name="Velazquez E."/>
            <person name="Menendez E."/>
            <person name="diCenzo G.C."/>
        </authorList>
    </citation>
    <scope>NUCLEOTIDE SEQUENCE [LARGE SCALE GENOMIC DNA]</scope>
    <source>
        <strain evidence="1 2">LMG 27395</strain>
        <plasmid evidence="1 2">unnamed</plasmid>
    </source>
</reference>
<dbReference type="Gene3D" id="1.10.3100.20">
    <property type="entry name" value="Protein of unknown function DUF269"/>
    <property type="match status" value="1"/>
</dbReference>
<dbReference type="Pfam" id="PF03270">
    <property type="entry name" value="DUF269"/>
    <property type="match status" value="1"/>
</dbReference>
<dbReference type="PIRSF" id="PIRSF005788">
    <property type="entry name" value="NifK"/>
    <property type="match status" value="1"/>
</dbReference>
<proteinExistence type="predicted"/>
<name>A0ABY8D3N5_9HYPH</name>
<protein>
    <submittedName>
        <fullName evidence="1">DUF269 domain-containing protein</fullName>
    </submittedName>
</protein>
<evidence type="ECO:0000313" key="1">
    <source>
        <dbReference type="EMBL" id="WEX85486.1"/>
    </source>
</evidence>
<evidence type="ECO:0000313" key="2">
    <source>
        <dbReference type="Proteomes" id="UP001235547"/>
    </source>
</evidence>
<dbReference type="Proteomes" id="UP001235547">
    <property type="component" value="Plasmid unnamed"/>
</dbReference>
<organism evidence="1 2">
    <name type="scientific">Sinorhizobium numidicum</name>
    <dbReference type="NCBI Taxonomy" id="680248"/>
    <lineage>
        <taxon>Bacteria</taxon>
        <taxon>Pseudomonadati</taxon>
        <taxon>Pseudomonadota</taxon>
        <taxon>Alphaproteobacteria</taxon>
        <taxon>Hyphomicrobiales</taxon>
        <taxon>Rhizobiaceae</taxon>
        <taxon>Sinorhizobium/Ensifer group</taxon>
        <taxon>Sinorhizobium</taxon>
    </lineage>
</organism>